<dbReference type="InterPro" id="IPR013949">
    <property type="entry name" value="Utp6"/>
</dbReference>
<dbReference type="SMART" id="SM00386">
    <property type="entry name" value="HAT"/>
    <property type="match status" value="2"/>
</dbReference>
<evidence type="ECO:0000256" key="1">
    <source>
        <dbReference type="ARBA" id="ARBA00004604"/>
    </source>
</evidence>
<evidence type="ECO:0000256" key="3">
    <source>
        <dbReference type="ARBA" id="ARBA00022552"/>
    </source>
</evidence>
<dbReference type="GO" id="GO:0034388">
    <property type="term" value="C:Pwp2p-containing subcomplex of 90S preribosome"/>
    <property type="evidence" value="ECO:0007669"/>
    <property type="project" value="TreeGrafter"/>
</dbReference>
<feature type="domain" description="U3 small nucleolar RNA-associated protein 6 N-terminal" evidence="6">
    <location>
        <begin position="12"/>
        <end position="86"/>
    </location>
</feature>
<proteinExistence type="inferred from homology"/>
<keyword evidence="8" id="KW-1185">Reference proteome</keyword>
<keyword evidence="3" id="KW-0698">rRNA processing</keyword>
<comment type="subcellular location">
    <subcellularLocation>
        <location evidence="1">Nucleus</location>
        <location evidence="1">Nucleolus</location>
    </subcellularLocation>
</comment>
<organism evidence="7 8">
    <name type="scientific">Pleurostoma richardsiae</name>
    <dbReference type="NCBI Taxonomy" id="41990"/>
    <lineage>
        <taxon>Eukaryota</taxon>
        <taxon>Fungi</taxon>
        <taxon>Dikarya</taxon>
        <taxon>Ascomycota</taxon>
        <taxon>Pezizomycotina</taxon>
        <taxon>Sordariomycetes</taxon>
        <taxon>Sordariomycetidae</taxon>
        <taxon>Calosphaeriales</taxon>
        <taxon>Pleurostomataceae</taxon>
        <taxon>Pleurostoma</taxon>
    </lineage>
</organism>
<dbReference type="PANTHER" id="PTHR23271">
    <property type="entry name" value="HEPATOCELLULAR CARCINOMA-ASSOCIATED ANTIGEN 66"/>
    <property type="match status" value="1"/>
</dbReference>
<dbReference type="EMBL" id="JANBVO010000016">
    <property type="protein sequence ID" value="KAJ9144643.1"/>
    <property type="molecule type" value="Genomic_DNA"/>
</dbReference>
<dbReference type="InterPro" id="IPR003107">
    <property type="entry name" value="HAT"/>
</dbReference>
<comment type="similarity">
    <text evidence="2">Belongs to the UTP6 family.</text>
</comment>
<dbReference type="Pfam" id="PF08640">
    <property type="entry name" value="U3_assoc_6"/>
    <property type="match status" value="1"/>
</dbReference>
<evidence type="ECO:0000256" key="5">
    <source>
        <dbReference type="ARBA" id="ARBA00023242"/>
    </source>
</evidence>
<dbReference type="InterPro" id="IPR055347">
    <property type="entry name" value="UTP6_N"/>
</dbReference>
<evidence type="ECO:0000256" key="4">
    <source>
        <dbReference type="ARBA" id="ARBA00022737"/>
    </source>
</evidence>
<evidence type="ECO:0000256" key="2">
    <source>
        <dbReference type="ARBA" id="ARBA00010734"/>
    </source>
</evidence>
<dbReference type="InterPro" id="IPR011990">
    <property type="entry name" value="TPR-like_helical_dom_sf"/>
</dbReference>
<reference evidence="7" key="1">
    <citation type="submission" date="2022-07" db="EMBL/GenBank/DDBJ databases">
        <title>Fungi with potential for degradation of polypropylene.</title>
        <authorList>
            <person name="Gostincar C."/>
        </authorList>
    </citation>
    <scope>NUCLEOTIDE SEQUENCE</scope>
    <source>
        <strain evidence="7">EXF-13308</strain>
    </source>
</reference>
<name>A0AA38VQ63_9PEZI</name>
<keyword evidence="5" id="KW-0539">Nucleus</keyword>
<dbReference type="AlphaFoldDB" id="A0AA38VQ63"/>
<dbReference type="Gene3D" id="1.25.40.10">
    <property type="entry name" value="Tetratricopeptide repeat domain"/>
    <property type="match status" value="1"/>
</dbReference>
<dbReference type="GO" id="GO:0032040">
    <property type="term" value="C:small-subunit processome"/>
    <property type="evidence" value="ECO:0007669"/>
    <property type="project" value="TreeGrafter"/>
</dbReference>
<comment type="caution">
    <text evidence="7">The sequence shown here is derived from an EMBL/GenBank/DDBJ whole genome shotgun (WGS) entry which is preliminary data.</text>
</comment>
<evidence type="ECO:0000313" key="7">
    <source>
        <dbReference type="EMBL" id="KAJ9144643.1"/>
    </source>
</evidence>
<dbReference type="SUPFAM" id="SSF48452">
    <property type="entry name" value="TPR-like"/>
    <property type="match status" value="1"/>
</dbReference>
<dbReference type="PANTHER" id="PTHR23271:SF1">
    <property type="entry name" value="U3 SMALL NUCLEOLAR RNA-ASSOCIATED PROTEIN 6 HOMOLOG"/>
    <property type="match status" value="1"/>
</dbReference>
<protein>
    <submittedName>
        <fullName evidence="7">U3 small nucleolar RNA-associated protein 6</fullName>
    </submittedName>
</protein>
<sequence length="409" mass="46329">MAGVAEKARFYLERAVPQLREFEEKEIFSRDEIRSLVTKRSEFEHVVLGPNSKPSDFQAYVAWERSLEALRAKRCRRLKIRNSTSHASEARVFNIYERAVFRHPGCIALWRDYLDYAASVRATKRWRKIMTRALRMHPTTDPGLWVLAGRRAASNGDMDAARGLFMRGCRFCNRDATLWVEYARMEMEWLGRMEAKKGVRALEKIRAAEAVEEGDHILLGGDSSDEDDDEEMMNGGDEIILPDPLAGAQKKEARKVFSEEAVKKLEKSPALDGAIPRAIFDVARKQPFFGAQSAEAFFDMFAAFTRVVAQAKILQHVLDAMAESYPTHPSTCSCLIRQPLVSVDPDTAAFPRALRESLAMLKTYMEVTDDKAELASKTVAWVDPLVAREDLDAGVRTVLEHTKRKLENP</sequence>
<evidence type="ECO:0000313" key="8">
    <source>
        <dbReference type="Proteomes" id="UP001174694"/>
    </source>
</evidence>
<keyword evidence="4" id="KW-0677">Repeat</keyword>
<dbReference type="GO" id="GO:0030515">
    <property type="term" value="F:snoRNA binding"/>
    <property type="evidence" value="ECO:0007669"/>
    <property type="project" value="InterPro"/>
</dbReference>
<accession>A0AA38VQ63</accession>
<dbReference type="GO" id="GO:0000462">
    <property type="term" value="P:maturation of SSU-rRNA from tricistronic rRNA transcript (SSU-rRNA, 5.8S rRNA, LSU-rRNA)"/>
    <property type="evidence" value="ECO:0007669"/>
    <property type="project" value="InterPro"/>
</dbReference>
<dbReference type="Proteomes" id="UP001174694">
    <property type="component" value="Unassembled WGS sequence"/>
</dbReference>
<gene>
    <name evidence="7" type="ORF">NKR23_g5843</name>
</gene>
<evidence type="ECO:0000259" key="6">
    <source>
        <dbReference type="Pfam" id="PF08640"/>
    </source>
</evidence>